<proteinExistence type="predicted"/>
<evidence type="ECO:0000313" key="2">
    <source>
        <dbReference type="EMBL" id="CAD7423705.1"/>
    </source>
</evidence>
<dbReference type="EMBL" id="OB792702">
    <property type="protein sequence ID" value="CAD7423705.1"/>
    <property type="molecule type" value="Genomic_DNA"/>
</dbReference>
<dbReference type="Gene3D" id="3.30.200.20">
    <property type="entry name" value="Phosphorylase Kinase, domain 1"/>
    <property type="match status" value="1"/>
</dbReference>
<feature type="compositionally biased region" description="Basic and acidic residues" evidence="1">
    <location>
        <begin position="1"/>
        <end position="19"/>
    </location>
</feature>
<reference evidence="2" key="1">
    <citation type="submission" date="2020-11" db="EMBL/GenBank/DDBJ databases">
        <authorList>
            <person name="Tran Van P."/>
        </authorList>
    </citation>
    <scope>NUCLEOTIDE SEQUENCE</scope>
</reference>
<dbReference type="AlphaFoldDB" id="A0A7R9HKP1"/>
<organism evidence="2">
    <name type="scientific">Timema monikensis</name>
    <dbReference type="NCBI Taxonomy" id="170555"/>
    <lineage>
        <taxon>Eukaryota</taxon>
        <taxon>Metazoa</taxon>
        <taxon>Ecdysozoa</taxon>
        <taxon>Arthropoda</taxon>
        <taxon>Hexapoda</taxon>
        <taxon>Insecta</taxon>
        <taxon>Pterygota</taxon>
        <taxon>Neoptera</taxon>
        <taxon>Polyneoptera</taxon>
        <taxon>Phasmatodea</taxon>
        <taxon>Timematodea</taxon>
        <taxon>Timematoidea</taxon>
        <taxon>Timematidae</taxon>
        <taxon>Timema</taxon>
    </lineage>
</organism>
<name>A0A7R9HKP1_9NEOP</name>
<evidence type="ECO:0008006" key="3">
    <source>
        <dbReference type="Google" id="ProtNLM"/>
    </source>
</evidence>
<evidence type="ECO:0000256" key="1">
    <source>
        <dbReference type="SAM" id="MobiDB-lite"/>
    </source>
</evidence>
<sequence length="98" mass="10950">MQKREGREREKDTRDEATKRVSRASAGGTRTNMHTSRHSGVSGSSGVLMVGPNFRVGKKIGCGNFGELRLVSIKRPIHMRTEKRNDNFLPDRAVVVSR</sequence>
<protein>
    <recommendedName>
        <fullName evidence="3">Casein kinase I</fullName>
    </recommendedName>
</protein>
<gene>
    <name evidence="2" type="ORF">TMSB3V08_LOCUS681</name>
</gene>
<feature type="region of interest" description="Disordered" evidence="1">
    <location>
        <begin position="1"/>
        <end position="47"/>
    </location>
</feature>
<accession>A0A7R9HKP1</accession>